<evidence type="ECO:0000313" key="2">
    <source>
        <dbReference type="EMBL" id="KAG9448967.1"/>
    </source>
</evidence>
<dbReference type="Proteomes" id="UP000825729">
    <property type="component" value="Unassembled WGS sequence"/>
</dbReference>
<evidence type="ECO:0000313" key="3">
    <source>
        <dbReference type="Proteomes" id="UP000825729"/>
    </source>
</evidence>
<protein>
    <submittedName>
        <fullName evidence="2">Uncharacterized protein</fullName>
    </submittedName>
</protein>
<evidence type="ECO:0000256" key="1">
    <source>
        <dbReference type="SAM" id="MobiDB-lite"/>
    </source>
</evidence>
<sequence>MNLLSSTPSSRVEAHQPTGRLPHTRADTVAQIPRIRNFNCTTGSSMSYGGLTTFPFAPFPTKERRLLRIVLLFFFLALNGDISIH</sequence>
<reference evidence="2 3" key="1">
    <citation type="submission" date="2021-07" db="EMBL/GenBank/DDBJ databases">
        <title>The Aristolochia fimbriata genome: insights into angiosperm evolution, floral development and chemical biosynthesis.</title>
        <authorList>
            <person name="Jiao Y."/>
        </authorList>
    </citation>
    <scope>NUCLEOTIDE SEQUENCE [LARGE SCALE GENOMIC DNA]</scope>
    <source>
        <strain evidence="2">IBCAS-2021</strain>
        <tissue evidence="2">Leaf</tissue>
    </source>
</reference>
<accession>A0AAV7EMM1</accession>
<keyword evidence="3" id="KW-1185">Reference proteome</keyword>
<proteinExistence type="predicted"/>
<gene>
    <name evidence="2" type="ORF">H6P81_008932</name>
</gene>
<feature type="compositionally biased region" description="Polar residues" evidence="1">
    <location>
        <begin position="1"/>
        <end position="10"/>
    </location>
</feature>
<organism evidence="2 3">
    <name type="scientific">Aristolochia fimbriata</name>
    <name type="common">White veined hardy Dutchman's pipe vine</name>
    <dbReference type="NCBI Taxonomy" id="158543"/>
    <lineage>
        <taxon>Eukaryota</taxon>
        <taxon>Viridiplantae</taxon>
        <taxon>Streptophyta</taxon>
        <taxon>Embryophyta</taxon>
        <taxon>Tracheophyta</taxon>
        <taxon>Spermatophyta</taxon>
        <taxon>Magnoliopsida</taxon>
        <taxon>Magnoliidae</taxon>
        <taxon>Piperales</taxon>
        <taxon>Aristolochiaceae</taxon>
        <taxon>Aristolochia</taxon>
    </lineage>
</organism>
<dbReference type="AlphaFoldDB" id="A0AAV7EMM1"/>
<feature type="region of interest" description="Disordered" evidence="1">
    <location>
        <begin position="1"/>
        <end position="27"/>
    </location>
</feature>
<name>A0AAV7EMM1_ARIFI</name>
<dbReference type="EMBL" id="JAINDJ010000004">
    <property type="protein sequence ID" value="KAG9448967.1"/>
    <property type="molecule type" value="Genomic_DNA"/>
</dbReference>
<comment type="caution">
    <text evidence="2">The sequence shown here is derived from an EMBL/GenBank/DDBJ whole genome shotgun (WGS) entry which is preliminary data.</text>
</comment>